<protein>
    <submittedName>
        <fullName evidence="1">Uncharacterized protein</fullName>
    </submittedName>
</protein>
<evidence type="ECO:0000313" key="1">
    <source>
        <dbReference type="EMBL" id="KAL2509364.1"/>
    </source>
</evidence>
<dbReference type="Proteomes" id="UP001604277">
    <property type="component" value="Unassembled WGS sequence"/>
</dbReference>
<evidence type="ECO:0000313" key="2">
    <source>
        <dbReference type="Proteomes" id="UP001604277"/>
    </source>
</evidence>
<dbReference type="EMBL" id="JBFOLJ010000009">
    <property type="protein sequence ID" value="KAL2509364.1"/>
    <property type="molecule type" value="Genomic_DNA"/>
</dbReference>
<proteinExistence type="predicted"/>
<gene>
    <name evidence="1" type="ORF">Fot_33011</name>
</gene>
<name>A0ABD1T9J9_9LAMI</name>
<comment type="caution">
    <text evidence="1">The sequence shown here is derived from an EMBL/GenBank/DDBJ whole genome shotgun (WGS) entry which is preliminary data.</text>
</comment>
<dbReference type="AlphaFoldDB" id="A0ABD1T9J9"/>
<sequence>MEKNLEVDSSEYQPMVSQICKSRVPDAVIDTAHGALSLKSTELLPLLLCSKVENDSSSACNQEDSSIQDYRVQMEETLDIPFGDGDDASDSVQVFKEARDGFEKAHGLNIDGIEVELLLEHWVQPLDDL</sequence>
<keyword evidence="2" id="KW-1185">Reference proteome</keyword>
<organism evidence="1 2">
    <name type="scientific">Forsythia ovata</name>
    <dbReference type="NCBI Taxonomy" id="205694"/>
    <lineage>
        <taxon>Eukaryota</taxon>
        <taxon>Viridiplantae</taxon>
        <taxon>Streptophyta</taxon>
        <taxon>Embryophyta</taxon>
        <taxon>Tracheophyta</taxon>
        <taxon>Spermatophyta</taxon>
        <taxon>Magnoliopsida</taxon>
        <taxon>eudicotyledons</taxon>
        <taxon>Gunneridae</taxon>
        <taxon>Pentapetalae</taxon>
        <taxon>asterids</taxon>
        <taxon>lamiids</taxon>
        <taxon>Lamiales</taxon>
        <taxon>Oleaceae</taxon>
        <taxon>Forsythieae</taxon>
        <taxon>Forsythia</taxon>
    </lineage>
</organism>
<reference evidence="2" key="1">
    <citation type="submission" date="2024-07" db="EMBL/GenBank/DDBJ databases">
        <title>Two chromosome-level genome assemblies of Korean endemic species Abeliophyllum distichum and Forsythia ovata (Oleaceae).</title>
        <authorList>
            <person name="Jang H."/>
        </authorList>
    </citation>
    <scope>NUCLEOTIDE SEQUENCE [LARGE SCALE GENOMIC DNA]</scope>
</reference>
<accession>A0ABD1T9J9</accession>